<keyword evidence="9" id="KW-1133">Transmembrane helix</keyword>
<dbReference type="InterPro" id="IPR055558">
    <property type="entry name" value="DUF7134"/>
</dbReference>
<evidence type="ECO:0000256" key="1">
    <source>
        <dbReference type="ARBA" id="ARBA00000085"/>
    </source>
</evidence>
<name>A0A8J3QHU2_9ACTN</name>
<dbReference type="GO" id="GO:0016020">
    <property type="term" value="C:membrane"/>
    <property type="evidence" value="ECO:0007669"/>
    <property type="project" value="InterPro"/>
</dbReference>
<dbReference type="Pfam" id="PF23539">
    <property type="entry name" value="DUF7134"/>
    <property type="match status" value="1"/>
</dbReference>
<dbReference type="CDD" id="cd16917">
    <property type="entry name" value="HATPase_UhpB-NarQ-NarX-like"/>
    <property type="match status" value="1"/>
</dbReference>
<evidence type="ECO:0000256" key="9">
    <source>
        <dbReference type="SAM" id="Phobius"/>
    </source>
</evidence>
<evidence type="ECO:0000256" key="7">
    <source>
        <dbReference type="ARBA" id="ARBA00022840"/>
    </source>
</evidence>
<keyword evidence="8" id="KW-0902">Two-component regulatory system</keyword>
<evidence type="ECO:0000256" key="8">
    <source>
        <dbReference type="ARBA" id="ARBA00023012"/>
    </source>
</evidence>
<organism evidence="13 14">
    <name type="scientific">Rhizocola hellebori</name>
    <dbReference type="NCBI Taxonomy" id="1392758"/>
    <lineage>
        <taxon>Bacteria</taxon>
        <taxon>Bacillati</taxon>
        <taxon>Actinomycetota</taxon>
        <taxon>Actinomycetes</taxon>
        <taxon>Micromonosporales</taxon>
        <taxon>Micromonosporaceae</taxon>
        <taxon>Rhizocola</taxon>
    </lineage>
</organism>
<feature type="domain" description="Histidine kinase/HSP90-like ATPase" evidence="10">
    <location>
        <begin position="290"/>
        <end position="375"/>
    </location>
</feature>
<keyword evidence="9" id="KW-0472">Membrane</keyword>
<feature type="transmembrane region" description="Helical" evidence="9">
    <location>
        <begin position="18"/>
        <end position="39"/>
    </location>
</feature>
<dbReference type="SUPFAM" id="SSF55874">
    <property type="entry name" value="ATPase domain of HSP90 chaperone/DNA topoisomerase II/histidine kinase"/>
    <property type="match status" value="1"/>
</dbReference>
<evidence type="ECO:0000256" key="5">
    <source>
        <dbReference type="ARBA" id="ARBA00022741"/>
    </source>
</evidence>
<dbReference type="GO" id="GO:0005524">
    <property type="term" value="F:ATP binding"/>
    <property type="evidence" value="ECO:0007669"/>
    <property type="project" value="UniProtKB-KW"/>
</dbReference>
<accession>A0A8J3QHU2</accession>
<dbReference type="GO" id="GO:0000155">
    <property type="term" value="F:phosphorelay sensor kinase activity"/>
    <property type="evidence" value="ECO:0007669"/>
    <property type="project" value="InterPro"/>
</dbReference>
<comment type="caution">
    <text evidence="13">The sequence shown here is derived from an EMBL/GenBank/DDBJ whole genome shotgun (WGS) entry which is preliminary data.</text>
</comment>
<evidence type="ECO:0000259" key="10">
    <source>
        <dbReference type="Pfam" id="PF02518"/>
    </source>
</evidence>
<dbReference type="Proteomes" id="UP000612899">
    <property type="component" value="Unassembled WGS sequence"/>
</dbReference>
<feature type="transmembrane region" description="Helical" evidence="9">
    <location>
        <begin position="51"/>
        <end position="70"/>
    </location>
</feature>
<dbReference type="InterPro" id="IPR050482">
    <property type="entry name" value="Sensor_HK_TwoCompSys"/>
</dbReference>
<keyword evidence="5" id="KW-0547">Nucleotide-binding</keyword>
<proteinExistence type="predicted"/>
<dbReference type="PANTHER" id="PTHR24421:SF10">
    <property type="entry name" value="NITRATE_NITRITE SENSOR PROTEIN NARQ"/>
    <property type="match status" value="1"/>
</dbReference>
<keyword evidence="7" id="KW-0067">ATP-binding</keyword>
<feature type="transmembrane region" description="Helical" evidence="9">
    <location>
        <begin position="114"/>
        <end position="132"/>
    </location>
</feature>
<feature type="domain" description="Signal transduction histidine kinase subgroup 3 dimerisation and phosphoacceptor" evidence="11">
    <location>
        <begin position="180"/>
        <end position="245"/>
    </location>
</feature>
<dbReference type="Gene3D" id="1.20.5.1930">
    <property type="match status" value="1"/>
</dbReference>
<gene>
    <name evidence="13" type="ORF">Rhe02_91970</name>
</gene>
<dbReference type="InterPro" id="IPR003594">
    <property type="entry name" value="HATPase_dom"/>
</dbReference>
<dbReference type="GO" id="GO:0046983">
    <property type="term" value="F:protein dimerization activity"/>
    <property type="evidence" value="ECO:0007669"/>
    <property type="project" value="InterPro"/>
</dbReference>
<keyword evidence="3" id="KW-0597">Phosphoprotein</keyword>
<keyword evidence="14" id="KW-1185">Reference proteome</keyword>
<evidence type="ECO:0000259" key="12">
    <source>
        <dbReference type="Pfam" id="PF23539"/>
    </source>
</evidence>
<keyword evidence="6 13" id="KW-0418">Kinase</keyword>
<evidence type="ECO:0000256" key="2">
    <source>
        <dbReference type="ARBA" id="ARBA00012438"/>
    </source>
</evidence>
<comment type="catalytic activity">
    <reaction evidence="1">
        <text>ATP + protein L-histidine = ADP + protein N-phospho-L-histidine.</text>
        <dbReference type="EC" id="2.7.13.3"/>
    </reaction>
</comment>
<dbReference type="Pfam" id="PF07730">
    <property type="entry name" value="HisKA_3"/>
    <property type="match status" value="1"/>
</dbReference>
<dbReference type="EMBL" id="BONY01000120">
    <property type="protein sequence ID" value="GIH11130.1"/>
    <property type="molecule type" value="Genomic_DNA"/>
</dbReference>
<dbReference type="PANTHER" id="PTHR24421">
    <property type="entry name" value="NITRATE/NITRITE SENSOR PROTEIN NARX-RELATED"/>
    <property type="match status" value="1"/>
</dbReference>
<feature type="transmembrane region" description="Helical" evidence="9">
    <location>
        <begin position="138"/>
        <end position="158"/>
    </location>
</feature>
<feature type="domain" description="DUF7134" evidence="12">
    <location>
        <begin position="13"/>
        <end position="136"/>
    </location>
</feature>
<dbReference type="Gene3D" id="3.30.565.10">
    <property type="entry name" value="Histidine kinase-like ATPase, C-terminal domain"/>
    <property type="match status" value="1"/>
</dbReference>
<keyword evidence="4" id="KW-0808">Transferase</keyword>
<evidence type="ECO:0000256" key="6">
    <source>
        <dbReference type="ARBA" id="ARBA00022777"/>
    </source>
</evidence>
<sequence>MEAPPWCATLDGVRGRTLVVDAMLAGALAFIGVLGTWGAGQRPSGFKAVDGVAIGLAVVAALSLSVRRLWPLVTLTVVTLATSTYLALGYPYGPILLSFLVAVYTVARHLPLRRAAIASGAALLVLLVHLLIWSGPGLIGLIPGSAWVVVPFAVGTTMKLNRENADRARAELARKYADEERLRVAQEVHDVVGHGLSAINMQAEVALHLAERKPEQAQAALVAISRTSREALDELRVTLRLVRSAGEARAPLPGLARLDDLVQRMSETGVRVHLEVTGEKRALPTAIDLAVYRVVQESLTNVLRHAGTAPAVVRLGFEPEVVTVEVADAGTERPARFEEGHGLAGMRERVTALGGSVTAGPVAGGGFRVLARLPLT</sequence>
<reference evidence="13" key="1">
    <citation type="submission" date="2021-01" db="EMBL/GenBank/DDBJ databases">
        <title>Whole genome shotgun sequence of Rhizocola hellebori NBRC 109834.</title>
        <authorList>
            <person name="Komaki H."/>
            <person name="Tamura T."/>
        </authorList>
    </citation>
    <scope>NUCLEOTIDE SEQUENCE</scope>
    <source>
        <strain evidence="13">NBRC 109834</strain>
    </source>
</reference>
<evidence type="ECO:0000313" key="14">
    <source>
        <dbReference type="Proteomes" id="UP000612899"/>
    </source>
</evidence>
<keyword evidence="9" id="KW-0812">Transmembrane</keyword>
<feature type="transmembrane region" description="Helical" evidence="9">
    <location>
        <begin position="90"/>
        <end position="107"/>
    </location>
</feature>
<dbReference type="Pfam" id="PF02518">
    <property type="entry name" value="HATPase_c"/>
    <property type="match status" value="1"/>
</dbReference>
<protein>
    <recommendedName>
        <fullName evidence="2">histidine kinase</fullName>
        <ecNumber evidence="2">2.7.13.3</ecNumber>
    </recommendedName>
</protein>
<dbReference type="EC" id="2.7.13.3" evidence="2"/>
<dbReference type="InterPro" id="IPR036890">
    <property type="entry name" value="HATPase_C_sf"/>
</dbReference>
<evidence type="ECO:0000256" key="4">
    <source>
        <dbReference type="ARBA" id="ARBA00022679"/>
    </source>
</evidence>
<evidence type="ECO:0000256" key="3">
    <source>
        <dbReference type="ARBA" id="ARBA00022553"/>
    </source>
</evidence>
<dbReference type="AlphaFoldDB" id="A0A8J3QHU2"/>
<evidence type="ECO:0000259" key="11">
    <source>
        <dbReference type="Pfam" id="PF07730"/>
    </source>
</evidence>
<dbReference type="InterPro" id="IPR011712">
    <property type="entry name" value="Sig_transdc_His_kin_sub3_dim/P"/>
</dbReference>
<evidence type="ECO:0000313" key="13">
    <source>
        <dbReference type="EMBL" id="GIH11130.1"/>
    </source>
</evidence>